<protein>
    <recommendedName>
        <fullName evidence="2">histidine kinase</fullName>
        <ecNumber evidence="2">2.7.13.3</ecNumber>
    </recommendedName>
</protein>
<keyword evidence="7" id="KW-0175">Coiled coil</keyword>
<dbReference type="PROSITE" id="PS50109">
    <property type="entry name" value="HIS_KIN"/>
    <property type="match status" value="1"/>
</dbReference>
<evidence type="ECO:0000256" key="1">
    <source>
        <dbReference type="ARBA" id="ARBA00000085"/>
    </source>
</evidence>
<dbReference type="SUPFAM" id="SSF47384">
    <property type="entry name" value="Homodimeric domain of signal transducing histidine kinase"/>
    <property type="match status" value="1"/>
</dbReference>
<name>A0A928VKP7_9CYAN</name>
<dbReference type="PROSITE" id="PS50110">
    <property type="entry name" value="RESPONSE_REGULATORY"/>
    <property type="match status" value="1"/>
</dbReference>
<comment type="caution">
    <text evidence="10">The sequence shown here is derived from an EMBL/GenBank/DDBJ whole genome shotgun (WGS) entry which is preliminary data.</text>
</comment>
<sequence length="460" mass="50966">MPTASPMNNRVLIVDDNPTNLEVLFACLDAEGWEVVVAQSGASALQKVEHAPPNLILLDVMMPEMDGFETCLRLKRQVHTCDIPVIFLTALADTANKVKGLKLGAVDYITKPFERREIIVRVRHHLRLHQLNQSLIESNQRLAQEVCDRQASEADLAKTLQNLKQLQHQLIQTEKLSSLGTMVAGIAHEFNNPINFIQGNLKYLAKDMHEITEILSLYQQEYPEPSPALKSRVSQTDLPFILSDLPKMLRSMSTGTERLQAIVASLGTFANLNHSEYRTYHLHEALDSTLLLLENRLQKSHPPIIKVTKRYGDIPRLSCYPSQLNQVCLNILTNAIESIEASKTNANSDNNAELATIADPEITVETFQTGNNITIRISDNGPGIPAAIQPQIFDPFFTTKPVGINKGMGLTMSHQIITERHNGQLEVESSPESGTSITILLPIHAPQPPLHSTAIATTTA</sequence>
<dbReference type="SMART" id="SM00387">
    <property type="entry name" value="HATPase_c"/>
    <property type="match status" value="1"/>
</dbReference>
<dbReference type="CDD" id="cd00082">
    <property type="entry name" value="HisKA"/>
    <property type="match status" value="1"/>
</dbReference>
<dbReference type="PANTHER" id="PTHR43547:SF2">
    <property type="entry name" value="HYBRID SIGNAL TRANSDUCTION HISTIDINE KINASE C"/>
    <property type="match status" value="1"/>
</dbReference>
<keyword evidence="11" id="KW-1185">Reference proteome</keyword>
<dbReference type="RefSeq" id="WP_264323198.1">
    <property type="nucleotide sequence ID" value="NZ_JADEXQ010000003.1"/>
</dbReference>
<dbReference type="SMART" id="SM00448">
    <property type="entry name" value="REC"/>
    <property type="match status" value="1"/>
</dbReference>
<keyword evidence="3 6" id="KW-0597">Phosphoprotein</keyword>
<keyword evidence="4" id="KW-0418">Kinase</keyword>
<evidence type="ECO:0000259" key="8">
    <source>
        <dbReference type="PROSITE" id="PS50109"/>
    </source>
</evidence>
<dbReference type="InterPro" id="IPR036890">
    <property type="entry name" value="HATPase_C_sf"/>
</dbReference>
<evidence type="ECO:0000256" key="2">
    <source>
        <dbReference type="ARBA" id="ARBA00012438"/>
    </source>
</evidence>
<dbReference type="Pfam" id="PF00072">
    <property type="entry name" value="Response_reg"/>
    <property type="match status" value="1"/>
</dbReference>
<keyword evidence="5" id="KW-0902">Two-component regulatory system</keyword>
<organism evidence="10 11">
    <name type="scientific">Romeriopsis navalis LEGE 11480</name>
    <dbReference type="NCBI Taxonomy" id="2777977"/>
    <lineage>
        <taxon>Bacteria</taxon>
        <taxon>Bacillati</taxon>
        <taxon>Cyanobacteriota</taxon>
        <taxon>Cyanophyceae</taxon>
        <taxon>Leptolyngbyales</taxon>
        <taxon>Leptolyngbyaceae</taxon>
        <taxon>Romeriopsis</taxon>
        <taxon>Romeriopsis navalis</taxon>
    </lineage>
</organism>
<dbReference type="Gene3D" id="3.40.50.2300">
    <property type="match status" value="1"/>
</dbReference>
<dbReference type="InterPro" id="IPR003661">
    <property type="entry name" value="HisK_dim/P_dom"/>
</dbReference>
<evidence type="ECO:0000256" key="6">
    <source>
        <dbReference type="PROSITE-ProRule" id="PRU00169"/>
    </source>
</evidence>
<accession>A0A928VKP7</accession>
<dbReference type="EC" id="2.7.13.3" evidence="2"/>
<dbReference type="GO" id="GO:0000155">
    <property type="term" value="F:phosphorelay sensor kinase activity"/>
    <property type="evidence" value="ECO:0007669"/>
    <property type="project" value="InterPro"/>
</dbReference>
<dbReference type="Pfam" id="PF02518">
    <property type="entry name" value="HATPase_c"/>
    <property type="match status" value="1"/>
</dbReference>
<dbReference type="Gene3D" id="3.30.565.10">
    <property type="entry name" value="Histidine kinase-like ATPase, C-terminal domain"/>
    <property type="match status" value="1"/>
</dbReference>
<evidence type="ECO:0000256" key="5">
    <source>
        <dbReference type="ARBA" id="ARBA00023012"/>
    </source>
</evidence>
<reference evidence="10" key="1">
    <citation type="submission" date="2020-10" db="EMBL/GenBank/DDBJ databases">
        <authorList>
            <person name="Castelo-Branco R."/>
            <person name="Eusebio N."/>
            <person name="Adriana R."/>
            <person name="Vieira A."/>
            <person name="Brugerolle De Fraissinette N."/>
            <person name="Rezende De Castro R."/>
            <person name="Schneider M.P."/>
            <person name="Vasconcelos V."/>
            <person name="Leao P.N."/>
        </authorList>
    </citation>
    <scope>NUCLEOTIDE SEQUENCE</scope>
    <source>
        <strain evidence="10">LEGE 11480</strain>
    </source>
</reference>
<dbReference type="PRINTS" id="PR00344">
    <property type="entry name" value="BCTRLSENSOR"/>
</dbReference>
<feature type="domain" description="Histidine kinase" evidence="8">
    <location>
        <begin position="185"/>
        <end position="445"/>
    </location>
</feature>
<feature type="coiled-coil region" evidence="7">
    <location>
        <begin position="149"/>
        <end position="176"/>
    </location>
</feature>
<dbReference type="InterPro" id="IPR003594">
    <property type="entry name" value="HATPase_dom"/>
</dbReference>
<proteinExistence type="predicted"/>
<dbReference type="InterPro" id="IPR001789">
    <property type="entry name" value="Sig_transdc_resp-reg_receiver"/>
</dbReference>
<dbReference type="SMART" id="SM00388">
    <property type="entry name" value="HisKA"/>
    <property type="match status" value="1"/>
</dbReference>
<evidence type="ECO:0000256" key="4">
    <source>
        <dbReference type="ARBA" id="ARBA00022777"/>
    </source>
</evidence>
<evidence type="ECO:0000256" key="7">
    <source>
        <dbReference type="SAM" id="Coils"/>
    </source>
</evidence>
<dbReference type="SUPFAM" id="SSF52172">
    <property type="entry name" value="CheY-like"/>
    <property type="match status" value="1"/>
</dbReference>
<dbReference type="InterPro" id="IPR011006">
    <property type="entry name" value="CheY-like_superfamily"/>
</dbReference>
<feature type="modified residue" description="4-aspartylphosphate" evidence="6">
    <location>
        <position position="59"/>
    </location>
</feature>
<dbReference type="AlphaFoldDB" id="A0A928VKP7"/>
<dbReference type="Gene3D" id="1.10.287.130">
    <property type="match status" value="1"/>
</dbReference>
<dbReference type="PANTHER" id="PTHR43547">
    <property type="entry name" value="TWO-COMPONENT HISTIDINE KINASE"/>
    <property type="match status" value="1"/>
</dbReference>
<comment type="catalytic activity">
    <reaction evidence="1">
        <text>ATP + protein L-histidine = ADP + protein N-phospho-L-histidine.</text>
        <dbReference type="EC" id="2.7.13.3"/>
    </reaction>
</comment>
<dbReference type="SUPFAM" id="SSF55874">
    <property type="entry name" value="ATPase domain of HSP90 chaperone/DNA topoisomerase II/histidine kinase"/>
    <property type="match status" value="1"/>
</dbReference>
<dbReference type="CDD" id="cd19920">
    <property type="entry name" value="REC_PA4781-like"/>
    <property type="match status" value="1"/>
</dbReference>
<gene>
    <name evidence="10" type="ORF">IQ266_01235</name>
</gene>
<evidence type="ECO:0000256" key="3">
    <source>
        <dbReference type="ARBA" id="ARBA00022553"/>
    </source>
</evidence>
<evidence type="ECO:0000313" key="10">
    <source>
        <dbReference type="EMBL" id="MBE9028376.1"/>
    </source>
</evidence>
<dbReference type="Proteomes" id="UP000625316">
    <property type="component" value="Unassembled WGS sequence"/>
</dbReference>
<dbReference type="InterPro" id="IPR036097">
    <property type="entry name" value="HisK_dim/P_sf"/>
</dbReference>
<evidence type="ECO:0000313" key="11">
    <source>
        <dbReference type="Proteomes" id="UP000625316"/>
    </source>
</evidence>
<dbReference type="InterPro" id="IPR004358">
    <property type="entry name" value="Sig_transdc_His_kin-like_C"/>
</dbReference>
<evidence type="ECO:0000259" key="9">
    <source>
        <dbReference type="PROSITE" id="PS50110"/>
    </source>
</evidence>
<dbReference type="InterPro" id="IPR005467">
    <property type="entry name" value="His_kinase_dom"/>
</dbReference>
<dbReference type="EMBL" id="JADEXQ010000003">
    <property type="protein sequence ID" value="MBE9028376.1"/>
    <property type="molecule type" value="Genomic_DNA"/>
</dbReference>
<feature type="domain" description="Response regulatory" evidence="9">
    <location>
        <begin position="10"/>
        <end position="126"/>
    </location>
</feature>
<keyword evidence="4" id="KW-0808">Transferase</keyword>